<dbReference type="Proteomes" id="UP001150569">
    <property type="component" value="Unassembled WGS sequence"/>
</dbReference>
<dbReference type="InterPro" id="IPR009012">
    <property type="entry name" value="GrpE_head"/>
</dbReference>
<dbReference type="GO" id="GO:0030150">
    <property type="term" value="P:protein import into mitochondrial matrix"/>
    <property type="evidence" value="ECO:0007669"/>
    <property type="project" value="TreeGrafter"/>
</dbReference>
<evidence type="ECO:0000313" key="8">
    <source>
        <dbReference type="Proteomes" id="UP001150569"/>
    </source>
</evidence>
<dbReference type="EMBL" id="JANBPT010000793">
    <property type="protein sequence ID" value="KAJ1912880.1"/>
    <property type="molecule type" value="Genomic_DNA"/>
</dbReference>
<dbReference type="PRINTS" id="PR00773">
    <property type="entry name" value="GRPEPROTEIN"/>
</dbReference>
<dbReference type="GO" id="GO:0042803">
    <property type="term" value="F:protein homodimerization activity"/>
    <property type="evidence" value="ECO:0007669"/>
    <property type="project" value="InterPro"/>
</dbReference>
<dbReference type="HAMAP" id="MF_01151">
    <property type="entry name" value="GrpE"/>
    <property type="match status" value="1"/>
</dbReference>
<gene>
    <name evidence="7" type="primary">mge1_2</name>
    <name evidence="7" type="ORF">IWQ60_009463</name>
</gene>
<evidence type="ECO:0000256" key="2">
    <source>
        <dbReference type="ARBA" id="ARBA00009054"/>
    </source>
</evidence>
<dbReference type="GO" id="GO:0001405">
    <property type="term" value="C:PAM complex, Tim23 associated import motor"/>
    <property type="evidence" value="ECO:0007669"/>
    <property type="project" value="TreeGrafter"/>
</dbReference>
<dbReference type="GO" id="GO:0006457">
    <property type="term" value="P:protein folding"/>
    <property type="evidence" value="ECO:0007669"/>
    <property type="project" value="InterPro"/>
</dbReference>
<dbReference type="InterPro" id="IPR013805">
    <property type="entry name" value="GrpE_CC"/>
</dbReference>
<comment type="subcellular location">
    <subcellularLocation>
        <location evidence="1">Mitochondrion matrix</location>
    </subcellularLocation>
</comment>
<sequence length="232" mass="25512">MYRTALLPRTMASAAFRRAATAPVRHPVAALYNLHPFAAGIATEAKTETSQDQSKSEEKTAEAASPAEAKEDPKKPSVEKQLAELKDHYLRCLADMENLRTRTKTEVEKSSKFAISKFAKELLDTVDILSMALKAVPEAERTNEAAHGGHLKNLYSGVSLTQAELLKTLKRHGVEAFNPLDEVFDPNLHQAMYQVTISGKEPGTVISVEKSGYTLHGRVMRPAQVGITKLEE</sequence>
<evidence type="ECO:0000256" key="6">
    <source>
        <dbReference type="SAM" id="MobiDB-lite"/>
    </source>
</evidence>
<dbReference type="CDD" id="cd00446">
    <property type="entry name" value="GrpE"/>
    <property type="match status" value="1"/>
</dbReference>
<keyword evidence="8" id="KW-1185">Reference proteome</keyword>
<evidence type="ECO:0000313" key="7">
    <source>
        <dbReference type="EMBL" id="KAJ1912880.1"/>
    </source>
</evidence>
<dbReference type="SUPFAM" id="SSF51064">
    <property type="entry name" value="Head domain of nucleotide exchange factor GrpE"/>
    <property type="match status" value="1"/>
</dbReference>
<dbReference type="InterPro" id="IPR000740">
    <property type="entry name" value="GrpE"/>
</dbReference>
<name>A0A9W8DJV4_9FUNG</name>
<dbReference type="OrthoDB" id="201635at2759"/>
<dbReference type="PANTHER" id="PTHR21237:SF23">
    <property type="entry name" value="GRPE PROTEIN HOMOLOG, MITOCHONDRIAL"/>
    <property type="match status" value="1"/>
</dbReference>
<dbReference type="GO" id="GO:0051082">
    <property type="term" value="F:unfolded protein binding"/>
    <property type="evidence" value="ECO:0007669"/>
    <property type="project" value="TreeGrafter"/>
</dbReference>
<dbReference type="GO" id="GO:0051087">
    <property type="term" value="F:protein-folding chaperone binding"/>
    <property type="evidence" value="ECO:0007669"/>
    <property type="project" value="InterPro"/>
</dbReference>
<dbReference type="FunFam" id="2.30.22.10:FF:000002">
    <property type="entry name" value="GrpE protein homolog"/>
    <property type="match status" value="1"/>
</dbReference>
<evidence type="ECO:0000256" key="5">
    <source>
        <dbReference type="RuleBase" id="RU004478"/>
    </source>
</evidence>
<evidence type="ECO:0000256" key="4">
    <source>
        <dbReference type="ARBA" id="ARBA00023186"/>
    </source>
</evidence>
<dbReference type="Gene3D" id="2.30.22.10">
    <property type="entry name" value="Head domain of nucleotide exchange factor GrpE"/>
    <property type="match status" value="1"/>
</dbReference>
<proteinExistence type="inferred from homology"/>
<comment type="similarity">
    <text evidence="2 5">Belongs to the GrpE family.</text>
</comment>
<feature type="region of interest" description="Disordered" evidence="6">
    <location>
        <begin position="45"/>
        <end position="79"/>
    </location>
</feature>
<organism evidence="7 8">
    <name type="scientific">Tieghemiomyces parasiticus</name>
    <dbReference type="NCBI Taxonomy" id="78921"/>
    <lineage>
        <taxon>Eukaryota</taxon>
        <taxon>Fungi</taxon>
        <taxon>Fungi incertae sedis</taxon>
        <taxon>Zoopagomycota</taxon>
        <taxon>Kickxellomycotina</taxon>
        <taxon>Dimargaritomycetes</taxon>
        <taxon>Dimargaritales</taxon>
        <taxon>Dimargaritaceae</taxon>
        <taxon>Tieghemiomyces</taxon>
    </lineage>
</organism>
<comment type="caution">
    <text evidence="7">The sequence shown here is derived from an EMBL/GenBank/DDBJ whole genome shotgun (WGS) entry which is preliminary data.</text>
</comment>
<dbReference type="PANTHER" id="PTHR21237">
    <property type="entry name" value="GRPE PROTEIN"/>
    <property type="match status" value="1"/>
</dbReference>
<dbReference type="AlphaFoldDB" id="A0A9W8DJV4"/>
<reference evidence="7" key="1">
    <citation type="submission" date="2022-07" db="EMBL/GenBank/DDBJ databases">
        <title>Phylogenomic reconstructions and comparative analyses of Kickxellomycotina fungi.</title>
        <authorList>
            <person name="Reynolds N.K."/>
            <person name="Stajich J.E."/>
            <person name="Barry K."/>
            <person name="Grigoriev I.V."/>
            <person name="Crous P."/>
            <person name="Smith M.E."/>
        </authorList>
    </citation>
    <scope>NUCLEOTIDE SEQUENCE</scope>
    <source>
        <strain evidence="7">RSA 861</strain>
    </source>
</reference>
<dbReference type="SUPFAM" id="SSF58014">
    <property type="entry name" value="Coiled-coil domain of nucleotide exchange factor GrpE"/>
    <property type="match status" value="1"/>
</dbReference>
<evidence type="ECO:0000256" key="1">
    <source>
        <dbReference type="ARBA" id="ARBA00004305"/>
    </source>
</evidence>
<keyword evidence="4" id="KW-0143">Chaperone</keyword>
<accession>A0A9W8DJV4</accession>
<dbReference type="Pfam" id="PF01025">
    <property type="entry name" value="GrpE"/>
    <property type="match status" value="1"/>
</dbReference>
<dbReference type="Gene3D" id="3.90.20.20">
    <property type="match status" value="1"/>
</dbReference>
<feature type="compositionally biased region" description="Basic and acidic residues" evidence="6">
    <location>
        <begin position="68"/>
        <end position="79"/>
    </location>
</feature>
<protein>
    <recommendedName>
        <fullName evidence="3">GrpE protein homolog, mitochondrial</fullName>
    </recommendedName>
</protein>
<dbReference type="GO" id="GO:0000774">
    <property type="term" value="F:adenyl-nucleotide exchange factor activity"/>
    <property type="evidence" value="ECO:0007669"/>
    <property type="project" value="InterPro"/>
</dbReference>
<feature type="compositionally biased region" description="Basic and acidic residues" evidence="6">
    <location>
        <begin position="45"/>
        <end position="61"/>
    </location>
</feature>
<evidence type="ECO:0000256" key="3">
    <source>
        <dbReference type="ARBA" id="ARBA00014521"/>
    </source>
</evidence>